<proteinExistence type="predicted"/>
<dbReference type="PANTHER" id="PTHR13593">
    <property type="match status" value="1"/>
</dbReference>
<dbReference type="OrthoDB" id="1046782at2759"/>
<feature type="compositionally biased region" description="Acidic residues" evidence="1">
    <location>
        <begin position="308"/>
        <end position="344"/>
    </location>
</feature>
<evidence type="ECO:0000313" key="3">
    <source>
        <dbReference type="EMBL" id="CCX13599.1"/>
    </source>
</evidence>
<dbReference type="InterPro" id="IPR051057">
    <property type="entry name" value="PI-PLC_domain"/>
</dbReference>
<dbReference type="Proteomes" id="UP000018144">
    <property type="component" value="Unassembled WGS sequence"/>
</dbReference>
<dbReference type="GO" id="GO:0006629">
    <property type="term" value="P:lipid metabolic process"/>
    <property type="evidence" value="ECO:0007669"/>
    <property type="project" value="InterPro"/>
</dbReference>
<dbReference type="InterPro" id="IPR017946">
    <property type="entry name" value="PLC-like_Pdiesterase_TIM-brl"/>
</dbReference>
<evidence type="ECO:0000259" key="2">
    <source>
        <dbReference type="Pfam" id="PF00388"/>
    </source>
</evidence>
<dbReference type="PANTHER" id="PTHR13593:SF113">
    <property type="entry name" value="SI:DKEY-266F7.9"/>
    <property type="match status" value="1"/>
</dbReference>
<reference evidence="3 4" key="1">
    <citation type="journal article" date="2013" name="PLoS Genet.">
        <title>The genome and development-dependent transcriptomes of Pyronema confluens: a window into fungal evolution.</title>
        <authorList>
            <person name="Traeger S."/>
            <person name="Altegoer F."/>
            <person name="Freitag M."/>
            <person name="Gabaldon T."/>
            <person name="Kempken F."/>
            <person name="Kumar A."/>
            <person name="Marcet-Houben M."/>
            <person name="Poggeler S."/>
            <person name="Stajich J.E."/>
            <person name="Nowrousian M."/>
        </authorList>
    </citation>
    <scope>NUCLEOTIDE SEQUENCE [LARGE SCALE GENOMIC DNA]</scope>
    <source>
        <strain evidence="4">CBS 100304</strain>
        <tissue evidence="3">Vegetative mycelium</tissue>
    </source>
</reference>
<keyword evidence="4" id="KW-1185">Reference proteome</keyword>
<feature type="domain" description="Phosphatidylinositol-specific phospholipase C X" evidence="2">
    <location>
        <begin position="17"/>
        <end position="140"/>
    </location>
</feature>
<gene>
    <name evidence="3" type="ORF">PCON_13192</name>
</gene>
<accession>U4L885</accession>
<dbReference type="GO" id="GO:0008081">
    <property type="term" value="F:phosphoric diester hydrolase activity"/>
    <property type="evidence" value="ECO:0007669"/>
    <property type="project" value="InterPro"/>
</dbReference>
<evidence type="ECO:0000256" key="1">
    <source>
        <dbReference type="SAM" id="MobiDB-lite"/>
    </source>
</evidence>
<dbReference type="SUPFAM" id="SSF51695">
    <property type="entry name" value="PLC-like phosphodiesterases"/>
    <property type="match status" value="1"/>
</dbReference>
<name>U4L885_PYROM</name>
<dbReference type="PROSITE" id="PS50007">
    <property type="entry name" value="PIPLC_X_DOMAIN"/>
    <property type="match status" value="1"/>
</dbReference>
<dbReference type="InterPro" id="IPR000909">
    <property type="entry name" value="PLipase_C_PInositol-sp_X_dom"/>
</dbReference>
<protein>
    <submittedName>
        <fullName evidence="3">Similar to 1-phosphatidylinositol phosphodiesterase acc. no. P34024</fullName>
    </submittedName>
</protein>
<organism evidence="3 4">
    <name type="scientific">Pyronema omphalodes (strain CBS 100304)</name>
    <name type="common">Pyronema confluens</name>
    <dbReference type="NCBI Taxonomy" id="1076935"/>
    <lineage>
        <taxon>Eukaryota</taxon>
        <taxon>Fungi</taxon>
        <taxon>Dikarya</taxon>
        <taxon>Ascomycota</taxon>
        <taxon>Pezizomycotina</taxon>
        <taxon>Pezizomycetes</taxon>
        <taxon>Pezizales</taxon>
        <taxon>Pyronemataceae</taxon>
        <taxon>Pyronema</taxon>
    </lineage>
</organism>
<sequence>MAYRTVYPIPTEIFGWQCQHNSLQNQLAKGVRYLDLRLEHRHNKFRLHHGLARLDFNFTQVIQILEQFFEGSPDETLIIRMACNNCHDNSGRKGHNRNTREFWDTMQWYLEMNPNTKDFAKRIYMGDGIPTLGEVRGKVIPLQANAGGDVPGFFRWTDTSKLIVQDDWEPQGGKFWRKKVQTIKDFFKMVLGIKHPHITPGAAVPPLTINHFTMAHWFWWGPQRITKYVWKKLYNDVKFKWDNGGGHPMGAVILDFATEAVTRPIVEKNWLERGAMEGHWDEIDWQWERWNNGWKQDKEKMGKRDLDGEVPAELEGVWPEEPEEEELEDMWPLESEPEDFDDLEGLWASE</sequence>
<dbReference type="EMBL" id="HF935853">
    <property type="protein sequence ID" value="CCX13599.1"/>
    <property type="molecule type" value="Genomic_DNA"/>
</dbReference>
<dbReference type="AlphaFoldDB" id="U4L885"/>
<evidence type="ECO:0000313" key="4">
    <source>
        <dbReference type="Proteomes" id="UP000018144"/>
    </source>
</evidence>
<feature type="region of interest" description="Disordered" evidence="1">
    <location>
        <begin position="300"/>
        <end position="350"/>
    </location>
</feature>
<dbReference type="Pfam" id="PF00388">
    <property type="entry name" value="PI-PLC-X"/>
    <property type="match status" value="1"/>
</dbReference>
<dbReference type="Gene3D" id="3.20.20.190">
    <property type="entry name" value="Phosphatidylinositol (PI) phosphodiesterase"/>
    <property type="match status" value="1"/>
</dbReference>